<gene>
    <name evidence="3" type="ORF">G3N56_12825</name>
</gene>
<evidence type="ECO:0000259" key="2">
    <source>
        <dbReference type="Pfam" id="PF20432"/>
    </source>
</evidence>
<evidence type="ECO:0000313" key="3">
    <source>
        <dbReference type="EMBL" id="NDY57615.1"/>
    </source>
</evidence>
<dbReference type="Pfam" id="PF09722">
    <property type="entry name" value="Xre_MbcA_ParS_C"/>
    <property type="match status" value="1"/>
</dbReference>
<dbReference type="Proteomes" id="UP000469724">
    <property type="component" value="Unassembled WGS sequence"/>
</dbReference>
<dbReference type="AlphaFoldDB" id="A0A7K3NP88"/>
<reference evidence="3 4" key="1">
    <citation type="submission" date="2020-02" db="EMBL/GenBank/DDBJ databases">
        <title>Comparative genomics of sulfur disproportionating microorganisms.</title>
        <authorList>
            <person name="Ward L.M."/>
            <person name="Bertran E."/>
            <person name="Johnston D.T."/>
        </authorList>
    </citation>
    <scope>NUCLEOTIDE SEQUENCE [LARGE SCALE GENOMIC DNA]</scope>
    <source>
        <strain evidence="3 4">DSM 3696</strain>
    </source>
</reference>
<dbReference type="Pfam" id="PF20432">
    <property type="entry name" value="Xre-like-HTH"/>
    <property type="match status" value="1"/>
</dbReference>
<accession>A0A7K3NP88</accession>
<organism evidence="3 4">
    <name type="scientific">Desulfolutivibrio sulfodismutans</name>
    <dbReference type="NCBI Taxonomy" id="63561"/>
    <lineage>
        <taxon>Bacteria</taxon>
        <taxon>Pseudomonadati</taxon>
        <taxon>Thermodesulfobacteriota</taxon>
        <taxon>Desulfovibrionia</taxon>
        <taxon>Desulfovibrionales</taxon>
        <taxon>Desulfovibrionaceae</taxon>
        <taxon>Desulfolutivibrio</taxon>
    </lineage>
</organism>
<dbReference type="EMBL" id="JAAGRQ010000054">
    <property type="protein sequence ID" value="NDY57615.1"/>
    <property type="molecule type" value="Genomic_DNA"/>
</dbReference>
<comment type="caution">
    <text evidence="3">The sequence shown here is derived from an EMBL/GenBank/DDBJ whole genome shotgun (WGS) entry which is preliminary data.</text>
</comment>
<dbReference type="InterPro" id="IPR024467">
    <property type="entry name" value="Xre/MbcA/ParS-like_toxin-bd"/>
</dbReference>
<dbReference type="RefSeq" id="WP_163302700.1">
    <property type="nucleotide sequence ID" value="NZ_JAAGRQ010000054.1"/>
</dbReference>
<keyword evidence="4" id="KW-1185">Reference proteome</keyword>
<dbReference type="GO" id="GO:0003677">
    <property type="term" value="F:DNA binding"/>
    <property type="evidence" value="ECO:0007669"/>
    <property type="project" value="InterPro"/>
</dbReference>
<dbReference type="InterPro" id="IPR046847">
    <property type="entry name" value="Xre-like_HTH"/>
</dbReference>
<feature type="domain" description="Antitoxin Xre/MbcA/ParS-like toxin-binding" evidence="1">
    <location>
        <begin position="94"/>
        <end position="147"/>
    </location>
</feature>
<feature type="domain" description="Antitoxin Xre-like helix-turn-helix" evidence="2">
    <location>
        <begin position="34"/>
        <end position="90"/>
    </location>
</feature>
<protein>
    <submittedName>
        <fullName evidence="3">DUF2384 domain-containing protein</fullName>
    </submittedName>
</protein>
<name>A0A7K3NP88_9BACT</name>
<evidence type="ECO:0000259" key="1">
    <source>
        <dbReference type="Pfam" id="PF09722"/>
    </source>
</evidence>
<sequence length="149" mass="16253">MPATCQNQAPVSRYAASPIADLSVKADRDRLSPAAVKGFFNIMAKWGIRDADAKALLGGVSNGRYYDMKKAPGSAVLDQDELHRVSFLVGIFKALNILFGEELADAWMRLPNQNRIFGGATPLDYMIRGGLPAFQTVRRLLDARRGGLA</sequence>
<proteinExistence type="predicted"/>
<evidence type="ECO:0000313" key="4">
    <source>
        <dbReference type="Proteomes" id="UP000469724"/>
    </source>
</evidence>